<feature type="region of interest" description="Disordered" evidence="1">
    <location>
        <begin position="1"/>
        <end position="35"/>
    </location>
</feature>
<evidence type="ECO:0000313" key="2">
    <source>
        <dbReference type="EMBL" id="QHT05869.1"/>
    </source>
</evidence>
<feature type="compositionally biased region" description="Basic residues" evidence="1">
    <location>
        <begin position="1"/>
        <end position="15"/>
    </location>
</feature>
<sequence>MEKPPPKKRGRKPKKKTNEVKPPPKKRGRKPKGGKIIKKSQVINKFVVKHEQNVILHLKCKSTDVKNDEISQINYNPVVENVESFNLQSNNKLNSLGCEIVNEKKQKKKVVQKTTTNNNTENLNDKEIYDKIRELKINLHYNNLSDKQCSCFWCTEPFDNPTIYIPKRQHSNGIDVYGCFCSPQCAVAYLKKQDISTSIMWERYALLNNIYGKVYNYESNIKPAPSPFYTLDKFYGNLSIQEYRKLLKNDTLLLVVDKPLTKILPELYEENNDVPNIYNNLLTEKAKTKNNKKYRLKSSEKKTTKSNILNNSFNISN</sequence>
<organism evidence="2">
    <name type="scientific">viral metagenome</name>
    <dbReference type="NCBI Taxonomy" id="1070528"/>
    <lineage>
        <taxon>unclassified sequences</taxon>
        <taxon>metagenomes</taxon>
        <taxon>organismal metagenomes</taxon>
    </lineage>
</organism>
<name>A0A6C0CQC2_9ZZZZ</name>
<proteinExistence type="predicted"/>
<dbReference type="EMBL" id="MN739460">
    <property type="protein sequence ID" value="QHT05869.1"/>
    <property type="molecule type" value="Genomic_DNA"/>
</dbReference>
<dbReference type="AlphaFoldDB" id="A0A6C0CQC2"/>
<feature type="compositionally biased region" description="Basic residues" evidence="1">
    <location>
        <begin position="23"/>
        <end position="35"/>
    </location>
</feature>
<reference evidence="2" key="1">
    <citation type="journal article" date="2020" name="Nature">
        <title>Giant virus diversity and host interactions through global metagenomics.</title>
        <authorList>
            <person name="Schulz F."/>
            <person name="Roux S."/>
            <person name="Paez-Espino D."/>
            <person name="Jungbluth S."/>
            <person name="Walsh D.A."/>
            <person name="Denef V.J."/>
            <person name="McMahon K.D."/>
            <person name="Konstantinidis K.T."/>
            <person name="Eloe-Fadrosh E.A."/>
            <person name="Kyrpides N.C."/>
            <person name="Woyke T."/>
        </authorList>
    </citation>
    <scope>NUCLEOTIDE SEQUENCE</scope>
    <source>
        <strain evidence="2">GVMAG-M-3300021425-14</strain>
    </source>
</reference>
<accession>A0A6C0CQC2</accession>
<protein>
    <recommendedName>
        <fullName evidence="3">MYM-type domain-containing protein</fullName>
    </recommendedName>
</protein>
<evidence type="ECO:0000256" key="1">
    <source>
        <dbReference type="SAM" id="MobiDB-lite"/>
    </source>
</evidence>
<evidence type="ECO:0008006" key="3">
    <source>
        <dbReference type="Google" id="ProtNLM"/>
    </source>
</evidence>